<feature type="transmembrane region" description="Helical" evidence="1">
    <location>
        <begin position="105"/>
        <end position="122"/>
    </location>
</feature>
<gene>
    <name evidence="3" type="ORF">HINF_LOCUS24639</name>
    <name evidence="2" type="ORF">HINF_LOCUS43850</name>
</gene>
<keyword evidence="1" id="KW-1133">Transmembrane helix</keyword>
<evidence type="ECO:0000256" key="1">
    <source>
        <dbReference type="SAM" id="Phobius"/>
    </source>
</evidence>
<evidence type="ECO:0000313" key="4">
    <source>
        <dbReference type="Proteomes" id="UP001642409"/>
    </source>
</evidence>
<feature type="transmembrane region" description="Helical" evidence="1">
    <location>
        <begin position="55"/>
        <end position="72"/>
    </location>
</feature>
<keyword evidence="1" id="KW-0812">Transmembrane</keyword>
<feature type="transmembrane region" description="Helical" evidence="1">
    <location>
        <begin position="299"/>
        <end position="320"/>
    </location>
</feature>
<evidence type="ECO:0000313" key="3">
    <source>
        <dbReference type="EMBL" id="CAL6015207.1"/>
    </source>
</evidence>
<reference evidence="3 4" key="2">
    <citation type="submission" date="2024-07" db="EMBL/GenBank/DDBJ databases">
        <authorList>
            <person name="Akdeniz Z."/>
        </authorList>
    </citation>
    <scope>NUCLEOTIDE SEQUENCE [LARGE SCALE GENOMIC DNA]</scope>
</reference>
<reference evidence="2" key="1">
    <citation type="submission" date="2023-06" db="EMBL/GenBank/DDBJ databases">
        <authorList>
            <person name="Kurt Z."/>
        </authorList>
    </citation>
    <scope>NUCLEOTIDE SEQUENCE</scope>
</reference>
<feature type="transmembrane region" description="Helical" evidence="1">
    <location>
        <begin position="78"/>
        <end position="98"/>
    </location>
</feature>
<protein>
    <submittedName>
        <fullName evidence="3">Hypothetical_protein</fullName>
    </submittedName>
</protein>
<feature type="transmembrane region" description="Helical" evidence="1">
    <location>
        <begin position="365"/>
        <end position="384"/>
    </location>
</feature>
<organism evidence="2">
    <name type="scientific">Hexamita inflata</name>
    <dbReference type="NCBI Taxonomy" id="28002"/>
    <lineage>
        <taxon>Eukaryota</taxon>
        <taxon>Metamonada</taxon>
        <taxon>Diplomonadida</taxon>
        <taxon>Hexamitidae</taxon>
        <taxon>Hexamitinae</taxon>
        <taxon>Hexamita</taxon>
    </lineage>
</organism>
<dbReference type="EMBL" id="CAXDID020000072">
    <property type="protein sequence ID" value="CAL6015207.1"/>
    <property type="molecule type" value="Genomic_DNA"/>
</dbReference>
<feature type="transmembrane region" description="Helical" evidence="1">
    <location>
        <begin position="32"/>
        <end position="50"/>
    </location>
</feature>
<feature type="transmembrane region" description="Helical" evidence="1">
    <location>
        <begin position="244"/>
        <end position="261"/>
    </location>
</feature>
<evidence type="ECO:0000313" key="2">
    <source>
        <dbReference type="EMBL" id="CAI9956205.1"/>
    </source>
</evidence>
<sequence length="396" mass="45713">MQTSIQLLHLLLQAFLLVNFFSYECPHQLPLTFIAFITSLILQLFISLLFGVKALLMFCSASFLVVSVVFAVQKGAFYFNILSVVLSVNMFAIINTGLKMIEVKVIIYLMVCVVLHFVLTAAKYAPNGYLVLFAALNLILSALVKDQFRIQHFKGRKEHVKRLVDKKVGNGEENEIHTQEEIKLEYKYSRKILLRPKDIVNAMRQNYNNNVKTKQTSYFALLDFLQAVQLAIGCILMLQINELQMIGLLIPLHIFLWIYLIENRIQLTLRQAILLAQIIQFFGLLLIFSNFQSSFSQNLGLSLLINGYVFYLGYSVLLRYRRQLSGEYLVTSFVKIDLQLVYISLVLLCQLVLFDYLRVYKYQMFLVSVISFILSLLINQVLLVHSGDMRRLLISR</sequence>
<dbReference type="Proteomes" id="UP001642409">
    <property type="component" value="Unassembled WGS sequence"/>
</dbReference>
<dbReference type="AlphaFoldDB" id="A0AA86QCG3"/>
<feature type="transmembrane region" description="Helical" evidence="1">
    <location>
        <begin position="273"/>
        <end position="293"/>
    </location>
</feature>
<keyword evidence="1" id="KW-0472">Membrane</keyword>
<keyword evidence="4" id="KW-1185">Reference proteome</keyword>
<feature type="transmembrane region" description="Helical" evidence="1">
    <location>
        <begin position="340"/>
        <end position="359"/>
    </location>
</feature>
<name>A0AA86QCG3_9EUKA</name>
<proteinExistence type="predicted"/>
<comment type="caution">
    <text evidence="2">The sequence shown here is derived from an EMBL/GenBank/DDBJ whole genome shotgun (WGS) entry which is preliminary data.</text>
</comment>
<feature type="transmembrane region" description="Helical" evidence="1">
    <location>
        <begin position="128"/>
        <end position="144"/>
    </location>
</feature>
<feature type="transmembrane region" description="Helical" evidence="1">
    <location>
        <begin position="218"/>
        <end position="238"/>
    </location>
</feature>
<dbReference type="EMBL" id="CATOUU010000871">
    <property type="protein sequence ID" value="CAI9956205.1"/>
    <property type="molecule type" value="Genomic_DNA"/>
</dbReference>
<accession>A0AA86QCG3</accession>